<reference evidence="2" key="1">
    <citation type="journal article" date="2013" name="New Phytol.">
        <title>Comparative genomic and transcriptomic analyses reveal the hemibiotrophic stage shift of Colletotrichum fungi.</title>
        <authorList>
            <person name="Gan P."/>
            <person name="Ikeda K."/>
            <person name="Irieda H."/>
            <person name="Narusaka M."/>
            <person name="O'Connell R.J."/>
            <person name="Narusaka Y."/>
            <person name="Takano Y."/>
            <person name="Kubo Y."/>
            <person name="Shirasu K."/>
        </authorList>
    </citation>
    <scope>NUCLEOTIDE SEQUENCE [LARGE SCALE GENOMIC DNA]</scope>
    <source>
        <strain evidence="2">104-T / ATCC 96160 / CBS 514.97 / LARS 414 / MAFF 240422</strain>
    </source>
</reference>
<protein>
    <submittedName>
        <fullName evidence="1">Uncharacterized protein</fullName>
    </submittedName>
</protein>
<organism evidence="1 2">
    <name type="scientific">Colletotrichum orbiculare (strain 104-T / ATCC 96160 / CBS 514.97 / LARS 414 / MAFF 240422)</name>
    <name type="common">Cucumber anthracnose fungus</name>
    <name type="synonym">Colletotrichum lagenarium</name>
    <dbReference type="NCBI Taxonomy" id="1213857"/>
    <lineage>
        <taxon>Eukaryota</taxon>
        <taxon>Fungi</taxon>
        <taxon>Dikarya</taxon>
        <taxon>Ascomycota</taxon>
        <taxon>Pezizomycotina</taxon>
        <taxon>Sordariomycetes</taxon>
        <taxon>Hypocreomycetidae</taxon>
        <taxon>Glomerellales</taxon>
        <taxon>Glomerellaceae</taxon>
        <taxon>Colletotrichum</taxon>
        <taxon>Colletotrichum orbiculare species complex</taxon>
    </lineage>
</organism>
<dbReference type="EMBL" id="AMCV02000027">
    <property type="protein sequence ID" value="TDZ17797.1"/>
    <property type="molecule type" value="Genomic_DNA"/>
</dbReference>
<accession>A0A484FLJ0</accession>
<proteinExistence type="predicted"/>
<name>A0A484FLJ0_COLOR</name>
<comment type="caution">
    <text evidence="1">The sequence shown here is derived from an EMBL/GenBank/DDBJ whole genome shotgun (WGS) entry which is preliminary data.</text>
</comment>
<evidence type="ECO:0000313" key="1">
    <source>
        <dbReference type="EMBL" id="TDZ17797.1"/>
    </source>
</evidence>
<sequence length="100" mass="11497">MLSRDKSDGLIHSLAYMKRQGGSTLRAPGKEPLLLRLLLRISSTVFAFRDDSLQPWPLICLCFPRRQEKRQNRVTHKSPRPHLRCLIRRHLAAAAVIDSL</sequence>
<dbReference type="Proteomes" id="UP000014480">
    <property type="component" value="Unassembled WGS sequence"/>
</dbReference>
<keyword evidence="2" id="KW-1185">Reference proteome</keyword>
<gene>
    <name evidence="1" type="ORF">Cob_v009320</name>
</gene>
<reference evidence="2" key="2">
    <citation type="journal article" date="2019" name="Mol. Plant Microbe Interact.">
        <title>Genome sequence resources for four phytopathogenic fungi from the Colletotrichum orbiculare species complex.</title>
        <authorList>
            <person name="Gan P."/>
            <person name="Tsushima A."/>
            <person name="Narusaka M."/>
            <person name="Narusaka Y."/>
            <person name="Takano Y."/>
            <person name="Kubo Y."/>
            <person name="Shirasu K."/>
        </authorList>
    </citation>
    <scope>GENOME REANNOTATION</scope>
    <source>
        <strain evidence="2">104-T / ATCC 96160 / CBS 514.97 / LARS 414 / MAFF 240422</strain>
    </source>
</reference>
<dbReference type="AlphaFoldDB" id="A0A484FLJ0"/>
<evidence type="ECO:0000313" key="2">
    <source>
        <dbReference type="Proteomes" id="UP000014480"/>
    </source>
</evidence>